<keyword evidence="3" id="KW-1185">Reference proteome</keyword>
<organism evidence="2 3">
    <name type="scientific">Pelotomaculum schinkii</name>
    <dbReference type="NCBI Taxonomy" id="78350"/>
    <lineage>
        <taxon>Bacteria</taxon>
        <taxon>Bacillati</taxon>
        <taxon>Bacillota</taxon>
        <taxon>Clostridia</taxon>
        <taxon>Eubacteriales</taxon>
        <taxon>Desulfotomaculaceae</taxon>
        <taxon>Pelotomaculum</taxon>
    </lineage>
</organism>
<evidence type="ECO:0000313" key="2">
    <source>
        <dbReference type="EMBL" id="TEB05249.1"/>
    </source>
</evidence>
<accession>A0A4Y7R953</accession>
<dbReference type="InterPro" id="IPR000086">
    <property type="entry name" value="NUDIX_hydrolase_dom"/>
</dbReference>
<feature type="domain" description="Nudix hydrolase" evidence="1">
    <location>
        <begin position="6"/>
        <end position="141"/>
    </location>
</feature>
<evidence type="ECO:0000259" key="1">
    <source>
        <dbReference type="PROSITE" id="PS51462"/>
    </source>
</evidence>
<comment type="caution">
    <text evidence="2">The sequence shown here is derived from an EMBL/GenBank/DDBJ whole genome shotgun (WGS) entry which is preliminary data.</text>
</comment>
<dbReference type="Gene3D" id="3.90.79.10">
    <property type="entry name" value="Nucleoside Triphosphate Pyrophosphohydrolase"/>
    <property type="match status" value="1"/>
</dbReference>
<dbReference type="SUPFAM" id="SSF55811">
    <property type="entry name" value="Nudix"/>
    <property type="match status" value="1"/>
</dbReference>
<dbReference type="RefSeq" id="WP_190240357.1">
    <property type="nucleotide sequence ID" value="NZ_QFGA01000002.1"/>
</dbReference>
<dbReference type="PROSITE" id="PS51462">
    <property type="entry name" value="NUDIX"/>
    <property type="match status" value="1"/>
</dbReference>
<protein>
    <recommendedName>
        <fullName evidence="1">Nudix hydrolase domain-containing protein</fullName>
    </recommendedName>
</protein>
<gene>
    <name evidence="2" type="ORF">Psch_02290</name>
</gene>
<evidence type="ECO:0000313" key="3">
    <source>
        <dbReference type="Proteomes" id="UP000298324"/>
    </source>
</evidence>
<proteinExistence type="predicted"/>
<reference evidence="2 3" key="1">
    <citation type="journal article" date="2018" name="Environ. Microbiol.">
        <title>Novel energy conservation strategies and behaviour of Pelotomaculum schinkii driving syntrophic propionate catabolism.</title>
        <authorList>
            <person name="Hidalgo-Ahumada C.A.P."/>
            <person name="Nobu M.K."/>
            <person name="Narihiro T."/>
            <person name="Tamaki H."/>
            <person name="Liu W.T."/>
            <person name="Kamagata Y."/>
            <person name="Stams A.J.M."/>
            <person name="Imachi H."/>
            <person name="Sousa D.Z."/>
        </authorList>
    </citation>
    <scope>NUCLEOTIDE SEQUENCE [LARGE SCALE GENOMIC DNA]</scope>
    <source>
        <strain evidence="2 3">HH</strain>
    </source>
</reference>
<dbReference type="InterPro" id="IPR015797">
    <property type="entry name" value="NUDIX_hydrolase-like_dom_sf"/>
</dbReference>
<name>A0A4Y7R953_9FIRM</name>
<sequence>MQGFKHKLLAVMQHVVMVCQGEVLLLRYSGYQGNSVAGLWGLPGGHYISGDPVDDLLREVREETGLRLTGGLELLKTYVVKFPHSFERFGVFYLYSMGDGSKPVINLSHEHTEFKWAGLSGIQNTTFIGPYHKEIVEAVLSKDKKL</sequence>
<dbReference type="Proteomes" id="UP000298324">
    <property type="component" value="Unassembled WGS sequence"/>
</dbReference>
<dbReference type="Pfam" id="PF00293">
    <property type="entry name" value="NUDIX"/>
    <property type="match status" value="1"/>
</dbReference>
<dbReference type="AlphaFoldDB" id="A0A4Y7R953"/>
<dbReference type="EMBL" id="QFGA01000002">
    <property type="protein sequence ID" value="TEB05249.1"/>
    <property type="molecule type" value="Genomic_DNA"/>
</dbReference>